<dbReference type="SUPFAM" id="SSF53613">
    <property type="entry name" value="Ribokinase-like"/>
    <property type="match status" value="1"/>
</dbReference>
<evidence type="ECO:0000259" key="3">
    <source>
        <dbReference type="Pfam" id="PF00294"/>
    </source>
</evidence>
<feature type="domain" description="Carbohydrate kinase PfkB" evidence="3">
    <location>
        <begin position="5"/>
        <end position="285"/>
    </location>
</feature>
<reference evidence="4 5" key="1">
    <citation type="submission" date="2018-07" db="EMBL/GenBank/DDBJ databases">
        <title>Anaerosacharophilus polymeroproducens gen. nov. sp. nov., an anaerobic bacterium isolated from salt field.</title>
        <authorList>
            <person name="Kim W."/>
            <person name="Yang S.-H."/>
            <person name="Oh J."/>
            <person name="Lee J.-H."/>
            <person name="Kwon K.K."/>
        </authorList>
    </citation>
    <scope>NUCLEOTIDE SEQUENCE [LARGE SCALE GENOMIC DNA]</scope>
    <source>
        <strain evidence="4 5">MCWD5</strain>
    </source>
</reference>
<dbReference type="OrthoDB" id="9813569at2"/>
<evidence type="ECO:0000313" key="4">
    <source>
        <dbReference type="EMBL" id="RDU22511.1"/>
    </source>
</evidence>
<comment type="caution">
    <text evidence="4">The sequence shown here is derived from an EMBL/GenBank/DDBJ whole genome shotgun (WGS) entry which is preliminary data.</text>
</comment>
<accession>A0A371ASG6</accession>
<protein>
    <submittedName>
        <fullName evidence="4">Carbohydrate kinase family protein</fullName>
    </submittedName>
</protein>
<evidence type="ECO:0000256" key="1">
    <source>
        <dbReference type="ARBA" id="ARBA00022679"/>
    </source>
</evidence>
<dbReference type="Pfam" id="PF00294">
    <property type="entry name" value="PfkB"/>
    <property type="match status" value="1"/>
</dbReference>
<dbReference type="PANTHER" id="PTHR10584">
    <property type="entry name" value="SUGAR KINASE"/>
    <property type="match status" value="1"/>
</dbReference>
<dbReference type="Proteomes" id="UP000255036">
    <property type="component" value="Unassembled WGS sequence"/>
</dbReference>
<dbReference type="PANTHER" id="PTHR10584:SF166">
    <property type="entry name" value="RIBOKINASE"/>
    <property type="match status" value="1"/>
</dbReference>
<proteinExistence type="predicted"/>
<organism evidence="4 5">
    <name type="scientific">Anaerosacchariphilus polymeriproducens</name>
    <dbReference type="NCBI Taxonomy" id="1812858"/>
    <lineage>
        <taxon>Bacteria</taxon>
        <taxon>Bacillati</taxon>
        <taxon>Bacillota</taxon>
        <taxon>Clostridia</taxon>
        <taxon>Lachnospirales</taxon>
        <taxon>Lachnospiraceae</taxon>
        <taxon>Anaerosacchariphilus</taxon>
    </lineage>
</organism>
<gene>
    <name evidence="4" type="ORF">DWV06_14580</name>
</gene>
<dbReference type="GO" id="GO:0016301">
    <property type="term" value="F:kinase activity"/>
    <property type="evidence" value="ECO:0007669"/>
    <property type="project" value="UniProtKB-KW"/>
</dbReference>
<keyword evidence="5" id="KW-1185">Reference proteome</keyword>
<sequence>MRVIVSGLINIETTLKVREFPINYYPIDYPFFGIKSDVSGVAYNVGKALLALENDIQITSFIGEDEEGKRILSKLENEKIGNQFIYHELEETPVTVALYDEEGRRQIYCDLKDIQEKNMDFTRLEAAIKDSDLVVLCNINFNRSLLKKVKKIGKLIASDVHVLSDIDDEYNKEFLEYADILFLSDEQLPCSAEQFIFEMKEKYLSKIIVIGLGKKGVLLYERSDDTIYRLEAAHVGDVVNTIGAGDALFSCFINYYMKGYSAVEALTRAEIFAALKIRCNGAANGFSSEDIVEKYYKNSEVVVRKVTCIHKEG</sequence>
<name>A0A371ASG6_9FIRM</name>
<dbReference type="EMBL" id="QRCT01000049">
    <property type="protein sequence ID" value="RDU22511.1"/>
    <property type="molecule type" value="Genomic_DNA"/>
</dbReference>
<dbReference type="Gene3D" id="3.40.1190.20">
    <property type="match status" value="1"/>
</dbReference>
<dbReference type="RefSeq" id="WP_115482921.1">
    <property type="nucleotide sequence ID" value="NZ_QRCT01000049.1"/>
</dbReference>
<dbReference type="InterPro" id="IPR029056">
    <property type="entry name" value="Ribokinase-like"/>
</dbReference>
<evidence type="ECO:0000313" key="5">
    <source>
        <dbReference type="Proteomes" id="UP000255036"/>
    </source>
</evidence>
<dbReference type="InterPro" id="IPR011611">
    <property type="entry name" value="PfkB_dom"/>
</dbReference>
<keyword evidence="2 4" id="KW-0418">Kinase</keyword>
<keyword evidence="1" id="KW-0808">Transferase</keyword>
<evidence type="ECO:0000256" key="2">
    <source>
        <dbReference type="ARBA" id="ARBA00022777"/>
    </source>
</evidence>
<dbReference type="AlphaFoldDB" id="A0A371ASG6"/>